<accession>L8G753</accession>
<dbReference type="VEuPathDB" id="FungiDB:GMDG_03350"/>
<evidence type="ECO:0000313" key="2">
    <source>
        <dbReference type="Proteomes" id="UP000011064"/>
    </source>
</evidence>
<dbReference type="EMBL" id="GL573221">
    <property type="protein sequence ID" value="ELR08664.1"/>
    <property type="molecule type" value="Genomic_DNA"/>
</dbReference>
<organism evidence="1 2">
    <name type="scientific">Pseudogymnoascus destructans (strain ATCC MYA-4855 / 20631-21)</name>
    <name type="common">Bat white-nose syndrome fungus</name>
    <name type="synonym">Geomyces destructans</name>
    <dbReference type="NCBI Taxonomy" id="658429"/>
    <lineage>
        <taxon>Eukaryota</taxon>
        <taxon>Fungi</taxon>
        <taxon>Dikarya</taxon>
        <taxon>Ascomycota</taxon>
        <taxon>Pezizomycotina</taxon>
        <taxon>Leotiomycetes</taxon>
        <taxon>Thelebolales</taxon>
        <taxon>Thelebolaceae</taxon>
        <taxon>Pseudogymnoascus</taxon>
    </lineage>
</organism>
<protein>
    <submittedName>
        <fullName evidence="1">Uncharacterized protein</fullName>
    </submittedName>
</protein>
<name>L8G753_PSED2</name>
<reference evidence="2" key="1">
    <citation type="submission" date="2010-09" db="EMBL/GenBank/DDBJ databases">
        <title>The genome sequence of Geomyces destructans 20631-21.</title>
        <authorList>
            <consortium name="The Broad Institute Genome Sequencing Platform"/>
            <person name="Cuomo C.A."/>
            <person name="Blehert D.S."/>
            <person name="Lorch J.M."/>
            <person name="Young S.K."/>
            <person name="Zeng Q."/>
            <person name="Gargeya S."/>
            <person name="Fitzgerald M."/>
            <person name="Haas B."/>
            <person name="Abouelleil A."/>
            <person name="Alvarado L."/>
            <person name="Arachchi H.M."/>
            <person name="Berlin A."/>
            <person name="Brown A."/>
            <person name="Chapman S.B."/>
            <person name="Chen Z."/>
            <person name="Dunbar C."/>
            <person name="Freedman E."/>
            <person name="Gearin G."/>
            <person name="Gellesch M."/>
            <person name="Goldberg J."/>
            <person name="Griggs A."/>
            <person name="Gujja S."/>
            <person name="Heiman D."/>
            <person name="Howarth C."/>
            <person name="Larson L."/>
            <person name="Lui A."/>
            <person name="MacDonald P.J.P."/>
            <person name="Montmayeur A."/>
            <person name="Murphy C."/>
            <person name="Neiman D."/>
            <person name="Pearson M."/>
            <person name="Priest M."/>
            <person name="Roberts A."/>
            <person name="Saif S."/>
            <person name="Shea T."/>
            <person name="Shenoy N."/>
            <person name="Sisk P."/>
            <person name="Stolte C."/>
            <person name="Sykes S."/>
            <person name="Wortman J."/>
            <person name="Nusbaum C."/>
            <person name="Birren B."/>
        </authorList>
    </citation>
    <scope>NUCLEOTIDE SEQUENCE [LARGE SCALE GENOMIC DNA]</scope>
    <source>
        <strain evidence="2">ATCC MYA-4855 / 20631-21</strain>
    </source>
</reference>
<sequence>MPDSNLPTAGQSDANMDARVPGYSLSSNLINVMVERSHHGLSRRRSHRVVFSLCILQCSLPRSSLVPSARNYSSHVPAYFRPTILQLQRCCTYARRAGATATPVDAFVATAASCGVGAWRDGRLGGYRDGPGSWLLS</sequence>
<dbReference type="Proteomes" id="UP000011064">
    <property type="component" value="Unassembled WGS sequence"/>
</dbReference>
<dbReference type="AlphaFoldDB" id="L8G753"/>
<evidence type="ECO:0000313" key="1">
    <source>
        <dbReference type="EMBL" id="ELR08664.1"/>
    </source>
</evidence>
<dbReference type="HOGENOM" id="CLU_1865989_0_0_1"/>
<keyword evidence="2" id="KW-1185">Reference proteome</keyword>
<dbReference type="InParanoid" id="L8G753"/>
<gene>
    <name evidence="1" type="ORF">GMDG_03350</name>
</gene>
<proteinExistence type="predicted"/>